<dbReference type="EMBL" id="JAVRBK010000002">
    <property type="protein sequence ID" value="KAK5648287.1"/>
    <property type="molecule type" value="Genomic_DNA"/>
</dbReference>
<evidence type="ECO:0000313" key="4">
    <source>
        <dbReference type="Proteomes" id="UP001329430"/>
    </source>
</evidence>
<name>A0AAN7ZMM1_9COLE</name>
<comment type="caution">
    <text evidence="3">The sequence shown here is derived from an EMBL/GenBank/DDBJ whole genome shotgun (WGS) entry which is preliminary data.</text>
</comment>
<dbReference type="Proteomes" id="UP001329430">
    <property type="component" value="Chromosome 2"/>
</dbReference>
<evidence type="ECO:0000256" key="2">
    <source>
        <dbReference type="SAM" id="MobiDB-lite"/>
    </source>
</evidence>
<keyword evidence="1" id="KW-0175">Coiled coil</keyword>
<feature type="coiled-coil region" evidence="1">
    <location>
        <begin position="309"/>
        <end position="358"/>
    </location>
</feature>
<reference evidence="3 4" key="1">
    <citation type="journal article" date="2024" name="Insects">
        <title>An Improved Chromosome-Level Genome Assembly of the Firefly Pyrocoelia pectoralis.</title>
        <authorList>
            <person name="Fu X."/>
            <person name="Meyer-Rochow V.B."/>
            <person name="Ballantyne L."/>
            <person name="Zhu X."/>
        </authorList>
    </citation>
    <scope>NUCLEOTIDE SEQUENCE [LARGE SCALE GENOMIC DNA]</scope>
    <source>
        <strain evidence="3">XCY_ONT2</strain>
    </source>
</reference>
<dbReference type="PANTHER" id="PTHR10773:SF19">
    <property type="match status" value="1"/>
</dbReference>
<feature type="compositionally biased region" description="Basic residues" evidence="2">
    <location>
        <begin position="19"/>
        <end position="28"/>
    </location>
</feature>
<protein>
    <submittedName>
        <fullName evidence="3">Uncharacterized protein</fullName>
    </submittedName>
</protein>
<feature type="compositionally biased region" description="Basic residues" evidence="2">
    <location>
        <begin position="52"/>
        <end position="62"/>
    </location>
</feature>
<gene>
    <name evidence="3" type="ORF">RI129_003179</name>
</gene>
<dbReference type="AlphaFoldDB" id="A0AAN7ZMM1"/>
<evidence type="ECO:0000313" key="3">
    <source>
        <dbReference type="EMBL" id="KAK5648287.1"/>
    </source>
</evidence>
<dbReference type="PANTHER" id="PTHR10773">
    <property type="entry name" value="DNA-DIRECTED RNA POLYMERASES I, II, AND III SUBUNIT RPABC2"/>
    <property type="match status" value="1"/>
</dbReference>
<keyword evidence="4" id="KW-1185">Reference proteome</keyword>
<feature type="region of interest" description="Disordered" evidence="2">
    <location>
        <begin position="19"/>
        <end position="73"/>
    </location>
</feature>
<organism evidence="3 4">
    <name type="scientific">Pyrocoelia pectoralis</name>
    <dbReference type="NCBI Taxonomy" id="417401"/>
    <lineage>
        <taxon>Eukaryota</taxon>
        <taxon>Metazoa</taxon>
        <taxon>Ecdysozoa</taxon>
        <taxon>Arthropoda</taxon>
        <taxon>Hexapoda</taxon>
        <taxon>Insecta</taxon>
        <taxon>Pterygota</taxon>
        <taxon>Neoptera</taxon>
        <taxon>Endopterygota</taxon>
        <taxon>Coleoptera</taxon>
        <taxon>Polyphaga</taxon>
        <taxon>Elateriformia</taxon>
        <taxon>Elateroidea</taxon>
        <taxon>Lampyridae</taxon>
        <taxon>Lampyrinae</taxon>
        <taxon>Pyrocoelia</taxon>
    </lineage>
</organism>
<accession>A0AAN7ZMM1</accession>
<sequence length="362" mass="42500">MAVLCHKFLFNSDHYYVHRRSKKDRHTSRGALETPEKKTKSRWRQQNIEARKKVKAKKRRNLGHSYENSSGESVEAKTLGPPCRCKNKCRSLLSQNENIIFNSFWDLNSYDKQNAYLFGTIRGIPKKRSYPKKTKRETSSRTVTFLYSVKVDGVDTQICKEEFLSVHGLQNCKKSIYNICKQIRQGNTIPTCDGRGKHHNRKNRLPDDMLKSVHDHINAIPKYTSHYSRKHNPNRLYIDHDLSISSLYKKYYKPWCEDQGFLPVKEDAYRRIFCNHYNIGFKLPKSDTCETCDKYSVLLDSNKNDTTKFRELQIQLELHQRKAEAMQTNMKTEIKLGVENVEIDADENNDNIEHLDDEIDVL</sequence>
<evidence type="ECO:0000256" key="1">
    <source>
        <dbReference type="SAM" id="Coils"/>
    </source>
</evidence>
<proteinExistence type="predicted"/>